<dbReference type="InterPro" id="IPR036390">
    <property type="entry name" value="WH_DNA-bd_sf"/>
</dbReference>
<name>A0ABW1MJC5_9ACTN</name>
<reference evidence="2" key="1">
    <citation type="journal article" date="2019" name="Int. J. Syst. Evol. Microbiol.">
        <title>The Global Catalogue of Microorganisms (GCM) 10K type strain sequencing project: providing services to taxonomists for standard genome sequencing and annotation.</title>
        <authorList>
            <consortium name="The Broad Institute Genomics Platform"/>
            <consortium name="The Broad Institute Genome Sequencing Center for Infectious Disease"/>
            <person name="Wu L."/>
            <person name="Ma J."/>
        </authorList>
    </citation>
    <scope>NUCLEOTIDE SEQUENCE [LARGE SCALE GENOMIC DNA]</scope>
    <source>
        <strain evidence="2">CGMCC 1.15180</strain>
    </source>
</reference>
<dbReference type="SUPFAM" id="SSF46785">
    <property type="entry name" value="Winged helix' DNA-binding domain"/>
    <property type="match status" value="1"/>
</dbReference>
<organism evidence="1 2">
    <name type="scientific">Streptomyces ochraceiscleroticus</name>
    <dbReference type="NCBI Taxonomy" id="47761"/>
    <lineage>
        <taxon>Bacteria</taxon>
        <taxon>Bacillati</taxon>
        <taxon>Actinomycetota</taxon>
        <taxon>Actinomycetes</taxon>
        <taxon>Kitasatosporales</taxon>
        <taxon>Streptomycetaceae</taxon>
        <taxon>Streptomyces</taxon>
    </lineage>
</organism>
<evidence type="ECO:0000313" key="2">
    <source>
        <dbReference type="Proteomes" id="UP001596139"/>
    </source>
</evidence>
<dbReference type="InterPro" id="IPR036388">
    <property type="entry name" value="WH-like_DNA-bd_sf"/>
</dbReference>
<evidence type="ECO:0000313" key="1">
    <source>
        <dbReference type="EMBL" id="MFC6063308.1"/>
    </source>
</evidence>
<dbReference type="Gene3D" id="1.10.10.10">
    <property type="entry name" value="Winged helix-like DNA-binding domain superfamily/Winged helix DNA-binding domain"/>
    <property type="match status" value="1"/>
</dbReference>
<dbReference type="RefSeq" id="WP_051861562.1">
    <property type="nucleotide sequence ID" value="NZ_JBHSPX010000004.1"/>
</dbReference>
<keyword evidence="2" id="KW-1185">Reference proteome</keyword>
<accession>A0ABW1MJC5</accession>
<proteinExistence type="predicted"/>
<dbReference type="EMBL" id="JBHSPX010000004">
    <property type="protein sequence ID" value="MFC6063308.1"/>
    <property type="molecule type" value="Genomic_DNA"/>
</dbReference>
<comment type="caution">
    <text evidence="1">The sequence shown here is derived from an EMBL/GenBank/DDBJ whole genome shotgun (WGS) entry which is preliminary data.</text>
</comment>
<gene>
    <name evidence="1" type="ORF">ACFP4F_12195</name>
</gene>
<protein>
    <submittedName>
        <fullName evidence="1">Helix-turn-helix transcriptional regulator</fullName>
    </submittedName>
</protein>
<sequence>MVEWHVGGWSFLTKHAHVLLAIARDPAARLCDIAAACQIAERTAQTVVCDLEAAGYLRRERIGRRTHYALRPEGTFRHPAEAGLPIQALLEAFIPSPQRTVKPPRLSTR</sequence>
<dbReference type="Proteomes" id="UP001596139">
    <property type="component" value="Unassembled WGS sequence"/>
</dbReference>